<proteinExistence type="predicted"/>
<dbReference type="Proteomes" id="UP000034980">
    <property type="component" value="Unassembled WGS sequence"/>
</dbReference>
<name>W2CY80_9BACT</name>
<reference evidence="1 2" key="1">
    <citation type="submission" date="2013-11" db="EMBL/GenBank/DDBJ databases">
        <title>Single cell genomics of uncultured Tannerella BU063 (oral taxon 286).</title>
        <authorList>
            <person name="Beall C.J."/>
            <person name="Campbell A.G."/>
            <person name="Griffen A.L."/>
            <person name="Podar M."/>
            <person name="Leys E.J."/>
        </authorList>
    </citation>
    <scope>NUCLEOTIDE SEQUENCE [LARGE SCALE GENOMIC DNA]</scope>
    <source>
        <strain evidence="1">Cell 8/11</strain>
    </source>
</reference>
<dbReference type="EMBL" id="AYYF01001567">
    <property type="protein sequence ID" value="ETK11372.1"/>
    <property type="molecule type" value="Genomic_DNA"/>
</dbReference>
<dbReference type="AlphaFoldDB" id="W2CY80"/>
<comment type="caution">
    <text evidence="1">The sequence shown here is derived from an EMBL/GenBank/DDBJ whole genome shotgun (WGS) entry which is preliminary data.</text>
</comment>
<dbReference type="PATRIC" id="fig|1411915.3.peg.1866"/>
<accession>W2CY80</accession>
<evidence type="ECO:0000313" key="2">
    <source>
        <dbReference type="Proteomes" id="UP000034980"/>
    </source>
</evidence>
<gene>
    <name evidence="1" type="ORF">T235_15685</name>
</gene>
<sequence length="103" mass="11796">MTQTNNQTIDNMKRIDFSRIKLEVEPGRFEVLDQRRAFGNAIYAESFTLDVDALARKVYFAPAGKEETFSDDEFALLIQRLTGKFIYSIIRDVKNAAIDVKEG</sequence>
<protein>
    <submittedName>
        <fullName evidence="1">Uncharacterized protein</fullName>
    </submittedName>
</protein>
<organism evidence="1 2">
    <name type="scientific">Tannerella sp. oral taxon BU063 isolate Cell 8/11</name>
    <dbReference type="NCBI Taxonomy" id="1411915"/>
    <lineage>
        <taxon>Bacteria</taxon>
        <taxon>Pseudomonadati</taxon>
        <taxon>Bacteroidota</taxon>
        <taxon>Bacteroidia</taxon>
        <taxon>Bacteroidales</taxon>
        <taxon>Tannerellaceae</taxon>
        <taxon>Tannerella</taxon>
    </lineage>
</organism>
<evidence type="ECO:0000313" key="1">
    <source>
        <dbReference type="EMBL" id="ETK11372.1"/>
    </source>
</evidence>